<keyword evidence="3" id="KW-1185">Reference proteome</keyword>
<organism evidence="2 3">
    <name type="scientific">Pochonia chlamydosporia 170</name>
    <dbReference type="NCBI Taxonomy" id="1380566"/>
    <lineage>
        <taxon>Eukaryota</taxon>
        <taxon>Fungi</taxon>
        <taxon>Dikarya</taxon>
        <taxon>Ascomycota</taxon>
        <taxon>Pezizomycotina</taxon>
        <taxon>Sordariomycetes</taxon>
        <taxon>Hypocreomycetidae</taxon>
        <taxon>Hypocreales</taxon>
        <taxon>Clavicipitaceae</taxon>
        <taxon>Pochonia</taxon>
    </lineage>
</organism>
<evidence type="ECO:0000313" key="3">
    <source>
        <dbReference type="Proteomes" id="UP000078397"/>
    </source>
</evidence>
<dbReference type="GO" id="GO:0016757">
    <property type="term" value="F:glycosyltransferase activity"/>
    <property type="evidence" value="ECO:0007669"/>
    <property type="project" value="UniProtKB-KW"/>
</dbReference>
<sequence>MERNSQHDAYGFLSIILYAAGAAVVARLLILSIKIPSEVSWRAFFRNRRLEVKPTEYSNVFPPSQRKRLSCESSKDSAVATLIDLSRHPELLLRLEEDYRTASATRFLFSGFCVGDIRALGNFPNYAELCEVPLPIAIEDFNITTAKARPYRPLRWPYHQTMAIQRLEPDYWIELESTYEEQIQERKSIIKKHGLDVMQALPGSELACKELMEMVIQFLCARYPKQFILKGNTLINNIRGTEYDVYGNPPLQILAENVPEDFAIMIRDPKTGTYKFRAGIICASTGWNLGGKIGKGLAEIHSPVPDYRSKMQLSMDRFFTKFPASKPVQRGAWGFEVGEHLYTPPRHADLQALEVQDPQLQPDDLRFRVDWQTLRRLPLSGAIVFNFKAFFTPVTELLDEPYIPSLCLKVLQESKANLREYKQVHHTEHVLVPVLQQYEKYQLEKGLIQPNWETRTLEESPFFRGWQDRHNCCGKGTMT</sequence>
<feature type="transmembrane region" description="Helical" evidence="1">
    <location>
        <begin position="12"/>
        <end position="33"/>
    </location>
</feature>
<dbReference type="OrthoDB" id="5043642at2759"/>
<dbReference type="GeneID" id="28844143"/>
<keyword evidence="1" id="KW-0812">Transmembrane</keyword>
<evidence type="ECO:0000313" key="2">
    <source>
        <dbReference type="EMBL" id="OAQ71976.1"/>
    </source>
</evidence>
<dbReference type="Pfam" id="PF11927">
    <property type="entry name" value="HODM_asu-like"/>
    <property type="match status" value="1"/>
</dbReference>
<dbReference type="InterPro" id="IPR021848">
    <property type="entry name" value="HODM_asu-like"/>
</dbReference>
<accession>A0A179G283</accession>
<dbReference type="STRING" id="1380566.A0A179G283"/>
<comment type="caution">
    <text evidence="2">The sequence shown here is derived from an EMBL/GenBank/DDBJ whole genome shotgun (WGS) entry which is preliminary data.</text>
</comment>
<keyword evidence="1" id="KW-1133">Transmembrane helix</keyword>
<dbReference type="Proteomes" id="UP000078397">
    <property type="component" value="Unassembled WGS sequence"/>
</dbReference>
<reference evidence="2 3" key="1">
    <citation type="journal article" date="2016" name="PLoS Pathog.">
        <title>Biosynthesis of antibiotic leucinostatins in bio-control fungus Purpureocillium lilacinum and their inhibition on phytophthora revealed by genome mining.</title>
        <authorList>
            <person name="Wang G."/>
            <person name="Liu Z."/>
            <person name="Lin R."/>
            <person name="Li E."/>
            <person name="Mao Z."/>
            <person name="Ling J."/>
            <person name="Yang Y."/>
            <person name="Yin W.B."/>
            <person name="Xie B."/>
        </authorList>
    </citation>
    <scope>NUCLEOTIDE SEQUENCE [LARGE SCALE GENOMIC DNA]</scope>
    <source>
        <strain evidence="2">170</strain>
    </source>
</reference>
<name>A0A179G283_METCM</name>
<dbReference type="KEGG" id="pchm:VFPPC_00051"/>
<proteinExistence type="predicted"/>
<evidence type="ECO:0000256" key="1">
    <source>
        <dbReference type="SAM" id="Phobius"/>
    </source>
</evidence>
<dbReference type="AlphaFoldDB" id="A0A179G283"/>
<dbReference type="RefSeq" id="XP_018148059.1">
    <property type="nucleotide sequence ID" value="XM_018280149.1"/>
</dbReference>
<dbReference type="EMBL" id="LSBJ02000001">
    <property type="protein sequence ID" value="OAQ71976.1"/>
    <property type="molecule type" value="Genomic_DNA"/>
</dbReference>
<gene>
    <name evidence="2" type="ORF">VFPPC_00051</name>
</gene>
<protein>
    <submittedName>
        <fullName evidence="2">Alpha-1,2-mannosyltransferase</fullName>
    </submittedName>
</protein>
<keyword evidence="1" id="KW-0472">Membrane</keyword>